<dbReference type="NCBIfam" id="TIGR01451">
    <property type="entry name" value="B_ant_repeat"/>
    <property type="match status" value="2"/>
</dbReference>
<dbReference type="InterPro" id="IPR047589">
    <property type="entry name" value="DUF11_rpt"/>
</dbReference>
<sequence length="940" mass="96376">MRANSSVLEAGYRQTNRWRRKLSAHLLVASASIMAFASSALAAPPAAGTVIGNQAVATFESGGQTFSVTSNLVQTTINTIAGVQIETDTTKSAVAGGKVLFPHTITNVGNAADRYDLTTSDFGTGLSFVGIYADGDCDGVPDTLTSIDQTGSLNAGESACVVVEVNVAAGATGSPTFKITAASTLTTASNFTAGTANQPNQPNDTNTDTVTVTTGAVFEFTKTMSLLDDGDGSGSLTPGDTVRVRFNYSNTGGADATDVIITDLLPGELTYVAGTGRWSDGSAMTDAREDDGDHTNGQGHKIFYSYSLDDRTVKATLSAVPVGKSGYIEFVGTVATGAAGTISNTGTIDSDQTDLQTSNEARLVINDGQATAVTLADRAADPSYAGRFGGDLPDVNYTDGGLASSTDDDNAANDTIAYTEGYLSSSIPVPFDVIITNHSNTTQRFNLSVEPSNSFPAGTFPAGTTFSFTTTEGTPLLDTNSDGRPDIQLGANSVSNFLVHANLPDGAAREEGSQAWEATMTASSISNTAVLNKTRLRIASKVGGGTVDLQNAGELAAGLNVANDNGDPWTTVKTNPGEAAEFTLVVKNNRSVSDSFNLSFSGSNFAPGSMPAGWQVVFRNADGTVTNTGVIAPGASATFTAVVTPPDTAAPGNTDVYFRAASASSAAVVDTKLDEVTVVQVVDLAIRTDQTAQAAPGGVVVMTHTLENLGNVAITNGPIGYNPDFPSFAETLRVDANGNGVLDSTDATVTSIANILTALDKTELAPGDRVLLFSRVQAPASAVGGLSESARIVVNSTLTAPGEATVEDQNPSNNTVTETVTIVSGNVVVVKEQAVDAKCDGTADGSFTQAGQAANPGECIVYRITATNMGTADATELQIDDATPAYTTYVGSSGTATTGDTEAELTLQPADGATGAIRSEHGTVPSGQVARLTVRVRIDQ</sequence>
<dbReference type="EMBL" id="CP001830">
    <property type="protein sequence ID" value="AEH77376.1"/>
    <property type="molecule type" value="Genomic_DNA"/>
</dbReference>
<evidence type="ECO:0000313" key="4">
    <source>
        <dbReference type="Proteomes" id="UP000009045"/>
    </source>
</evidence>
<dbReference type="PANTHER" id="PTHR34819">
    <property type="entry name" value="LARGE CYSTEINE-RICH PERIPLASMIC PROTEIN OMCB"/>
    <property type="match status" value="1"/>
</dbReference>
<feature type="signal peptide" evidence="1">
    <location>
        <begin position="1"/>
        <end position="42"/>
    </location>
</feature>
<evidence type="ECO:0000256" key="1">
    <source>
        <dbReference type="SAM" id="SignalP"/>
    </source>
</evidence>
<evidence type="ECO:0000313" key="3">
    <source>
        <dbReference type="EMBL" id="AEH77376.1"/>
    </source>
</evidence>
<gene>
    <name evidence="3" type="ordered locus">SM11_chr0089</name>
</gene>
<protein>
    <recommendedName>
        <fullName evidence="2">DUF11 domain-containing protein</fullName>
    </recommendedName>
</protein>
<dbReference type="KEGG" id="smx:SM11_chr0089"/>
<evidence type="ECO:0000259" key="2">
    <source>
        <dbReference type="Pfam" id="PF01345"/>
    </source>
</evidence>
<dbReference type="AlphaFoldDB" id="F7X6H0"/>
<dbReference type="PATRIC" id="fig|707241.3.peg.91"/>
<proteinExistence type="predicted"/>
<dbReference type="HOGENOM" id="CLU_009369_1_0_5"/>
<dbReference type="Proteomes" id="UP000009045">
    <property type="component" value="Chromosome"/>
</dbReference>
<feature type="chain" id="PRO_5003371497" description="DUF11 domain-containing protein" evidence="1">
    <location>
        <begin position="43"/>
        <end position="940"/>
    </location>
</feature>
<feature type="domain" description="DUF11" evidence="2">
    <location>
        <begin position="236"/>
        <end position="360"/>
    </location>
</feature>
<keyword evidence="1" id="KW-0732">Signal</keyword>
<organism evidence="3 4">
    <name type="scientific">Sinorhizobium meliloti (strain SM11)</name>
    <dbReference type="NCBI Taxonomy" id="707241"/>
    <lineage>
        <taxon>Bacteria</taxon>
        <taxon>Pseudomonadati</taxon>
        <taxon>Pseudomonadota</taxon>
        <taxon>Alphaproteobacteria</taxon>
        <taxon>Hyphomicrobiales</taxon>
        <taxon>Rhizobiaceae</taxon>
        <taxon>Sinorhizobium/Ensifer group</taxon>
        <taxon>Sinorhizobium</taxon>
    </lineage>
</organism>
<dbReference type="PANTHER" id="PTHR34819:SF3">
    <property type="entry name" value="CELL SURFACE PROTEIN"/>
    <property type="match status" value="1"/>
</dbReference>
<dbReference type="Pfam" id="PF01345">
    <property type="entry name" value="DUF11"/>
    <property type="match status" value="2"/>
</dbReference>
<accession>F7X6H0</accession>
<feature type="domain" description="DUF11" evidence="2">
    <location>
        <begin position="852"/>
        <end position="938"/>
    </location>
</feature>
<reference evidence="3 4" key="1">
    <citation type="journal article" date="2011" name="J. Biotechnol.">
        <title>The complete genome sequence of the dominant Sinorhizobium meliloti field isolate SM11 extends the S. meliloti pan-genome.</title>
        <authorList>
            <person name="Schneiker-Bekel S."/>
            <person name="Wibberg D."/>
            <person name="Bekel T."/>
            <person name="Blom J."/>
            <person name="Linke B."/>
            <person name="Neuweger H."/>
            <person name="Stiens M."/>
            <person name="Vorholter F.J."/>
            <person name="Weidner S."/>
            <person name="Goesmann A."/>
            <person name="Puhler A."/>
            <person name="Schluter A."/>
        </authorList>
    </citation>
    <scope>NUCLEOTIDE SEQUENCE [LARGE SCALE GENOMIC DNA]</scope>
    <source>
        <strain evidence="3 4">SM11</strain>
    </source>
</reference>
<name>F7X6H0_SINMM</name>
<dbReference type="InterPro" id="IPR001434">
    <property type="entry name" value="OmcB-like_DUF11"/>
</dbReference>
<dbReference type="InterPro" id="IPR051172">
    <property type="entry name" value="Chlamydia_OmcB"/>
</dbReference>